<feature type="domain" description="Peptidase M16 C-terminal" evidence="1">
    <location>
        <begin position="182"/>
        <end position="354"/>
    </location>
</feature>
<dbReference type="Proteomes" id="UP001597079">
    <property type="component" value="Unassembled WGS sequence"/>
</dbReference>
<evidence type="ECO:0000259" key="1">
    <source>
        <dbReference type="Pfam" id="PF05193"/>
    </source>
</evidence>
<dbReference type="Gene3D" id="3.30.830.10">
    <property type="entry name" value="Metalloenzyme, LuxS/M16 peptidase-like"/>
    <property type="match status" value="2"/>
</dbReference>
<dbReference type="InterPro" id="IPR011249">
    <property type="entry name" value="Metalloenz_LuxS/M16"/>
</dbReference>
<dbReference type="EMBL" id="JBHUCX010000092">
    <property type="protein sequence ID" value="MFD1677540.1"/>
    <property type="molecule type" value="Genomic_DNA"/>
</dbReference>
<dbReference type="Pfam" id="PF05193">
    <property type="entry name" value="Peptidase_M16_C"/>
    <property type="match status" value="1"/>
</dbReference>
<evidence type="ECO:0000313" key="2">
    <source>
        <dbReference type="EMBL" id="MFD1677540.1"/>
    </source>
</evidence>
<organism evidence="2 3">
    <name type="scientific">Alicyclobacillus fodiniaquatilis</name>
    <dbReference type="NCBI Taxonomy" id="1661150"/>
    <lineage>
        <taxon>Bacteria</taxon>
        <taxon>Bacillati</taxon>
        <taxon>Bacillota</taxon>
        <taxon>Bacilli</taxon>
        <taxon>Bacillales</taxon>
        <taxon>Alicyclobacillaceae</taxon>
        <taxon>Alicyclobacillus</taxon>
    </lineage>
</organism>
<dbReference type="RefSeq" id="WP_377945429.1">
    <property type="nucleotide sequence ID" value="NZ_JBHUCX010000092.1"/>
</dbReference>
<comment type="caution">
    <text evidence="2">The sequence shown here is derived from an EMBL/GenBank/DDBJ whole genome shotgun (WGS) entry which is preliminary data.</text>
</comment>
<dbReference type="NCBIfam" id="NF047422">
    <property type="entry name" value="YfmF_fam"/>
    <property type="match status" value="1"/>
</dbReference>
<reference evidence="3" key="1">
    <citation type="journal article" date="2019" name="Int. J. Syst. Evol. Microbiol.">
        <title>The Global Catalogue of Microorganisms (GCM) 10K type strain sequencing project: providing services to taxonomists for standard genome sequencing and annotation.</title>
        <authorList>
            <consortium name="The Broad Institute Genomics Platform"/>
            <consortium name="The Broad Institute Genome Sequencing Center for Infectious Disease"/>
            <person name="Wu L."/>
            <person name="Ma J."/>
        </authorList>
    </citation>
    <scope>NUCLEOTIDE SEQUENCE [LARGE SCALE GENOMIC DNA]</scope>
    <source>
        <strain evidence="3">CGMCC 1.12286</strain>
    </source>
</reference>
<dbReference type="PANTHER" id="PTHR11851:SF186">
    <property type="entry name" value="INACTIVE METALLOPROTEASE YMFF-RELATED"/>
    <property type="match status" value="1"/>
</dbReference>
<accession>A0ABW4JPU9</accession>
<protein>
    <submittedName>
        <fullName evidence="2">EF-P 5-aminopentanol modification-associated protein YfmF</fullName>
    </submittedName>
</protein>
<keyword evidence="3" id="KW-1185">Reference proteome</keyword>
<sequence length="427" mass="46928">MSTFKSRSAGRVHVHTLPSTRFRTKDLSIRLHTPLTRETVTSVAMLPYMWMNGTSKHPSTRDLSIASDELYGTIIRTSLSKRGAYQVLEISASIPDVSSLTDEEVVTKAADLACEVLVDHARGQVAFSSSAVAQEIDLHKRRIEAVRDDKMGYALQRCMAEVAADSAVALPRLGMMEDLPGLTPDALYDAYESVLQSCEANVYLVGPYTDADALADKLIQQLQRVLPGDSLRAELRVDALAVDGQSVRTVKEAQDVMQAQLDVGYRTGVNLADKKYPALVMMNGVLGGFAHSKLFQNVREKNSLAYTVWSHLDGMTGILAVMTGIEPSKYQQALDIIQEQLVEIQHGHVTDEEMLFTYRGLKNQYTVWLDQPSALANLHYNGILAGKPREVADMLEALSSVSKEDVVQAAALLQPHTIYFLTGEGDA</sequence>
<dbReference type="SUPFAM" id="SSF63411">
    <property type="entry name" value="LuxS/MPP-like metallohydrolase"/>
    <property type="match status" value="2"/>
</dbReference>
<dbReference type="InterPro" id="IPR007863">
    <property type="entry name" value="Peptidase_M16_C"/>
</dbReference>
<dbReference type="InterPro" id="IPR050361">
    <property type="entry name" value="MPP/UQCRC_Complex"/>
</dbReference>
<evidence type="ECO:0000313" key="3">
    <source>
        <dbReference type="Proteomes" id="UP001597079"/>
    </source>
</evidence>
<name>A0ABW4JPU9_9BACL</name>
<gene>
    <name evidence="2" type="primary">yfmF</name>
    <name evidence="2" type="ORF">ACFSB2_23035</name>
</gene>
<proteinExistence type="predicted"/>
<dbReference type="PANTHER" id="PTHR11851">
    <property type="entry name" value="METALLOPROTEASE"/>
    <property type="match status" value="1"/>
</dbReference>